<dbReference type="InterPro" id="IPR050327">
    <property type="entry name" value="Proton-linked_MCT"/>
</dbReference>
<organism evidence="6 7">
    <name type="scientific">Agrocybe pediades</name>
    <dbReference type="NCBI Taxonomy" id="84607"/>
    <lineage>
        <taxon>Eukaryota</taxon>
        <taxon>Fungi</taxon>
        <taxon>Dikarya</taxon>
        <taxon>Basidiomycota</taxon>
        <taxon>Agaricomycotina</taxon>
        <taxon>Agaricomycetes</taxon>
        <taxon>Agaricomycetidae</taxon>
        <taxon>Agaricales</taxon>
        <taxon>Agaricineae</taxon>
        <taxon>Strophariaceae</taxon>
        <taxon>Agrocybe</taxon>
    </lineage>
</organism>
<dbReference type="InterPro" id="IPR011701">
    <property type="entry name" value="MFS"/>
</dbReference>
<feature type="compositionally biased region" description="Basic and acidic residues" evidence="3">
    <location>
        <begin position="13"/>
        <end position="22"/>
    </location>
</feature>
<feature type="transmembrane region" description="Helical" evidence="4">
    <location>
        <begin position="134"/>
        <end position="153"/>
    </location>
</feature>
<keyword evidence="4" id="KW-0812">Transmembrane</keyword>
<comment type="caution">
    <text evidence="6">The sequence shown here is derived from an EMBL/GenBank/DDBJ whole genome shotgun (WGS) entry which is preliminary data.</text>
</comment>
<dbReference type="PROSITE" id="PS50850">
    <property type="entry name" value="MFS"/>
    <property type="match status" value="1"/>
</dbReference>
<feature type="transmembrane region" description="Helical" evidence="4">
    <location>
        <begin position="37"/>
        <end position="57"/>
    </location>
</feature>
<comment type="subcellular location">
    <subcellularLocation>
        <location evidence="1">Membrane</location>
        <topology evidence="1">Multi-pass membrane protein</topology>
    </subcellularLocation>
</comment>
<dbReference type="GO" id="GO:0016020">
    <property type="term" value="C:membrane"/>
    <property type="evidence" value="ECO:0007669"/>
    <property type="project" value="UniProtKB-SubCell"/>
</dbReference>
<feature type="transmembrane region" description="Helical" evidence="4">
    <location>
        <begin position="331"/>
        <end position="357"/>
    </location>
</feature>
<evidence type="ECO:0000313" key="7">
    <source>
        <dbReference type="Proteomes" id="UP000521872"/>
    </source>
</evidence>
<dbReference type="EMBL" id="JAACJL010000047">
    <property type="protein sequence ID" value="KAF4612691.1"/>
    <property type="molecule type" value="Genomic_DNA"/>
</dbReference>
<feature type="transmembrane region" description="Helical" evidence="4">
    <location>
        <begin position="242"/>
        <end position="264"/>
    </location>
</feature>
<feature type="transmembrane region" description="Helical" evidence="4">
    <location>
        <begin position="77"/>
        <end position="96"/>
    </location>
</feature>
<evidence type="ECO:0000256" key="2">
    <source>
        <dbReference type="ARBA" id="ARBA00006727"/>
    </source>
</evidence>
<feature type="transmembrane region" description="Helical" evidence="4">
    <location>
        <begin position="276"/>
        <end position="295"/>
    </location>
</feature>
<evidence type="ECO:0000256" key="1">
    <source>
        <dbReference type="ARBA" id="ARBA00004141"/>
    </source>
</evidence>
<evidence type="ECO:0000256" key="4">
    <source>
        <dbReference type="SAM" id="Phobius"/>
    </source>
</evidence>
<dbReference type="Gene3D" id="1.20.1250.20">
    <property type="entry name" value="MFS general substrate transporter like domains"/>
    <property type="match status" value="2"/>
</dbReference>
<keyword evidence="7" id="KW-1185">Reference proteome</keyword>
<dbReference type="AlphaFoldDB" id="A0A8H4QKV5"/>
<feature type="transmembrane region" description="Helical" evidence="4">
    <location>
        <begin position="165"/>
        <end position="184"/>
    </location>
</feature>
<gene>
    <name evidence="6" type="ORF">D9613_011773</name>
</gene>
<dbReference type="Proteomes" id="UP000521872">
    <property type="component" value="Unassembled WGS sequence"/>
</dbReference>
<dbReference type="InterPro" id="IPR020846">
    <property type="entry name" value="MFS_dom"/>
</dbReference>
<evidence type="ECO:0000259" key="5">
    <source>
        <dbReference type="PROSITE" id="PS50850"/>
    </source>
</evidence>
<dbReference type="InterPro" id="IPR036259">
    <property type="entry name" value="MFS_trans_sf"/>
</dbReference>
<keyword evidence="4" id="KW-0472">Membrane</keyword>
<accession>A0A8H4QKV5</accession>
<feature type="transmembrane region" description="Helical" evidence="4">
    <location>
        <begin position="204"/>
        <end position="221"/>
    </location>
</feature>
<dbReference type="PANTHER" id="PTHR11360:SF234">
    <property type="entry name" value="MFS-TYPE TRANSPORTER DBAD-RELATED"/>
    <property type="match status" value="1"/>
</dbReference>
<keyword evidence="4" id="KW-1133">Transmembrane helix</keyword>
<dbReference type="Pfam" id="PF07690">
    <property type="entry name" value="MFS_1"/>
    <property type="match status" value="1"/>
</dbReference>
<sequence>MTSSPIQTSVSQDQKDHSSSDHEIATQEFVDGGRDGWMTLIGAWFILFGIFGYLYAFGVYQDYYTRFFLSNSSPSKIAWIGSFQLAMPFLLGIVSGKLFDAGYFYLAVRLGSCIFSVSLFLLSLAKPQRYFEVFLSQGVGMGIGAGLAFIASVSVSLHHFRRRKALATGIVMSGSSIGAIIYPIMINKLLPKIGFAQTVRASGYSVLGCLLIGNCLMRTAYDKHRGEKPPVNILGFFSDPPYISSMMGALIALFGFYFPLVYIQLYAATHGIDSNLAFYSIAILNASSTVGRLVGNYLADVYGPYTVVVPCTAITAVSIFTVFAIKTSGSLIAVSIFYGFFAGGWLSLSVSAIASLARHPSEVGARSGLSFAVTSIGTLFAPPIQGALLTSHFNWKAPIIFSGTFMCVSTVVLGFARQFLVNERKTQKV</sequence>
<dbReference type="SUPFAM" id="SSF103473">
    <property type="entry name" value="MFS general substrate transporter"/>
    <property type="match status" value="1"/>
</dbReference>
<protein>
    <recommendedName>
        <fullName evidence="5">Major facilitator superfamily (MFS) profile domain-containing protein</fullName>
    </recommendedName>
</protein>
<dbReference type="PANTHER" id="PTHR11360">
    <property type="entry name" value="MONOCARBOXYLATE TRANSPORTER"/>
    <property type="match status" value="1"/>
</dbReference>
<feature type="domain" description="Major facilitator superfamily (MFS) profile" evidence="5">
    <location>
        <begin position="241"/>
        <end position="429"/>
    </location>
</feature>
<dbReference type="GO" id="GO:0022857">
    <property type="term" value="F:transmembrane transporter activity"/>
    <property type="evidence" value="ECO:0007669"/>
    <property type="project" value="InterPro"/>
</dbReference>
<evidence type="ECO:0000313" key="6">
    <source>
        <dbReference type="EMBL" id="KAF4612691.1"/>
    </source>
</evidence>
<evidence type="ECO:0000256" key="3">
    <source>
        <dbReference type="SAM" id="MobiDB-lite"/>
    </source>
</evidence>
<comment type="similarity">
    <text evidence="2">Belongs to the major facilitator superfamily. Monocarboxylate porter (TC 2.A.1.13) family.</text>
</comment>
<feature type="region of interest" description="Disordered" evidence="3">
    <location>
        <begin position="1"/>
        <end position="22"/>
    </location>
</feature>
<feature type="transmembrane region" description="Helical" evidence="4">
    <location>
        <begin position="395"/>
        <end position="416"/>
    </location>
</feature>
<feature type="transmembrane region" description="Helical" evidence="4">
    <location>
        <begin position="103"/>
        <end position="122"/>
    </location>
</feature>
<feature type="transmembrane region" description="Helical" evidence="4">
    <location>
        <begin position="307"/>
        <end position="325"/>
    </location>
</feature>
<proteinExistence type="inferred from homology"/>
<name>A0A8H4QKV5_9AGAR</name>
<reference evidence="6 7" key="1">
    <citation type="submission" date="2019-12" db="EMBL/GenBank/DDBJ databases">
        <authorList>
            <person name="Floudas D."/>
            <person name="Bentzer J."/>
            <person name="Ahren D."/>
            <person name="Johansson T."/>
            <person name="Persson P."/>
            <person name="Tunlid A."/>
        </authorList>
    </citation>
    <scope>NUCLEOTIDE SEQUENCE [LARGE SCALE GENOMIC DNA]</scope>
    <source>
        <strain evidence="6 7">CBS 102.39</strain>
    </source>
</reference>